<gene>
    <name evidence="2" type="ORF">QRD39_08720</name>
</gene>
<keyword evidence="1" id="KW-1133">Transmembrane helix</keyword>
<proteinExistence type="predicted"/>
<evidence type="ECO:0008006" key="4">
    <source>
        <dbReference type="Google" id="ProtNLM"/>
    </source>
</evidence>
<organism evidence="2 3">
    <name type="scientific">Streptococcus raffinosi</name>
    <dbReference type="NCBI Taxonomy" id="3053355"/>
    <lineage>
        <taxon>Bacteria</taxon>
        <taxon>Bacillati</taxon>
        <taxon>Bacillota</taxon>
        <taxon>Bacilli</taxon>
        <taxon>Lactobacillales</taxon>
        <taxon>Streptococcaceae</taxon>
        <taxon>Streptococcus</taxon>
    </lineage>
</organism>
<accession>A0ABT7LVT4</accession>
<dbReference type="EMBL" id="JASUZV010000013">
    <property type="protein sequence ID" value="MDL5044185.1"/>
    <property type="molecule type" value="Genomic_DNA"/>
</dbReference>
<evidence type="ECO:0000313" key="2">
    <source>
        <dbReference type="EMBL" id="MDL5044185.1"/>
    </source>
</evidence>
<dbReference type="Proteomes" id="UP001529255">
    <property type="component" value="Unassembled WGS sequence"/>
</dbReference>
<sequence>MYFEGFLLKQSVLKGLSLLVPDLLYLGMVESYFARLWIFILSPIVCSALATIVAKNLLDTKAQVTLSPTMGLLGIF</sequence>
<keyword evidence="1" id="KW-0812">Transmembrane</keyword>
<keyword evidence="1" id="KW-0472">Membrane</keyword>
<protein>
    <recommendedName>
        <fullName evidence="4">ABC transporter permease</fullName>
    </recommendedName>
</protein>
<reference evidence="2 3" key="1">
    <citation type="submission" date="2023-06" db="EMBL/GenBank/DDBJ databases">
        <title>A potential novel species of Streptococcus isolated from human milk sample.</title>
        <authorList>
            <person name="Nguyen H.V."/>
            <person name="Trinh A.T.V."/>
            <person name="Hoang A.T.L."/>
            <person name="Bui L.N.H."/>
            <person name="Tran Q.T.L."/>
            <person name="Trinh T."/>
        </authorList>
    </citation>
    <scope>NUCLEOTIDE SEQUENCE [LARGE SCALE GENOMIC DNA]</scope>
    <source>
        <strain evidence="2 3">VTCC 12812</strain>
    </source>
</reference>
<evidence type="ECO:0000256" key="1">
    <source>
        <dbReference type="SAM" id="Phobius"/>
    </source>
</evidence>
<feature type="transmembrane region" description="Helical" evidence="1">
    <location>
        <begin position="34"/>
        <end position="54"/>
    </location>
</feature>
<name>A0ABT7LVT4_9STRE</name>
<dbReference type="RefSeq" id="WP_008535379.1">
    <property type="nucleotide sequence ID" value="NZ_JASZXY010000001.1"/>
</dbReference>
<evidence type="ECO:0000313" key="3">
    <source>
        <dbReference type="Proteomes" id="UP001529255"/>
    </source>
</evidence>
<comment type="caution">
    <text evidence="2">The sequence shown here is derived from an EMBL/GenBank/DDBJ whole genome shotgun (WGS) entry which is preliminary data.</text>
</comment>
<keyword evidence="3" id="KW-1185">Reference proteome</keyword>